<dbReference type="RefSeq" id="WP_132017558.1">
    <property type="nucleotide sequence ID" value="NZ_SLUN01000053.1"/>
</dbReference>
<gene>
    <name evidence="2" type="ORF">EDC14_105315</name>
</gene>
<proteinExistence type="predicted"/>
<feature type="transmembrane region" description="Helical" evidence="1">
    <location>
        <begin position="20"/>
        <end position="42"/>
    </location>
</feature>
<reference evidence="2 3" key="1">
    <citation type="submission" date="2019-03" db="EMBL/GenBank/DDBJ databases">
        <title>Genomic Encyclopedia of Type Strains, Phase IV (KMG-IV): sequencing the most valuable type-strain genomes for metagenomic binning, comparative biology and taxonomic classification.</title>
        <authorList>
            <person name="Goeker M."/>
        </authorList>
    </citation>
    <scope>NUCLEOTIDE SEQUENCE [LARGE SCALE GENOMIC DNA]</scope>
    <source>
        <strain evidence="2 3">LX-B</strain>
    </source>
</reference>
<keyword evidence="1" id="KW-1133">Transmembrane helix</keyword>
<keyword evidence="1" id="KW-0812">Transmembrane</keyword>
<dbReference type="EMBL" id="SLUN01000053">
    <property type="protein sequence ID" value="TCL55851.1"/>
    <property type="molecule type" value="Genomic_DNA"/>
</dbReference>
<keyword evidence="1" id="KW-0472">Membrane</keyword>
<protein>
    <submittedName>
        <fullName evidence="2">Uncharacterized protein</fullName>
    </submittedName>
</protein>
<dbReference type="AlphaFoldDB" id="A0A4R1QS53"/>
<name>A0A4R1QS53_HYDET</name>
<sequence length="188" mass="20888">MSENSELETKARLFDKDRYWSGVFTGVFIGCFIITALLVFAVRIRGLTVALDPEKLAGAAQVRVAAEAKRSLPQVLEGIKQELPAQINANLSGLDELNISIGKTQVKLPEEAVSAIKTEFNRIIEEAVINTLNHYDTRPYEAKLGKNTYEMFDTMLRQEVIGKTYVLRAAQWFSLPIKIVGSSKAPSI</sequence>
<evidence type="ECO:0000313" key="3">
    <source>
        <dbReference type="Proteomes" id="UP000295008"/>
    </source>
</evidence>
<keyword evidence="3" id="KW-1185">Reference proteome</keyword>
<comment type="caution">
    <text evidence="2">The sequence shown here is derived from an EMBL/GenBank/DDBJ whole genome shotgun (WGS) entry which is preliminary data.</text>
</comment>
<evidence type="ECO:0000256" key="1">
    <source>
        <dbReference type="SAM" id="Phobius"/>
    </source>
</evidence>
<evidence type="ECO:0000313" key="2">
    <source>
        <dbReference type="EMBL" id="TCL55851.1"/>
    </source>
</evidence>
<accession>A0A4R1QS53</accession>
<organism evidence="2 3">
    <name type="scientific">Hydrogenispora ethanolica</name>
    <dbReference type="NCBI Taxonomy" id="1082276"/>
    <lineage>
        <taxon>Bacteria</taxon>
        <taxon>Bacillati</taxon>
        <taxon>Bacillota</taxon>
        <taxon>Hydrogenispora</taxon>
    </lineage>
</organism>
<dbReference type="Proteomes" id="UP000295008">
    <property type="component" value="Unassembled WGS sequence"/>
</dbReference>